<sequence length="132" mass="15272">MSKFDKFIGIVNKVNSSKLFIGLAMIVFNIGSKFLVVDLSKTQEQFFKNVIIRRCTLFCIFFVATRDILVSLLLTAVFIVIALGLFDERSKFCVLSKSFYDDKYTLEEYEMSKKIITAFEKNKTNLNFCKNN</sequence>
<evidence type="ECO:0000256" key="1">
    <source>
        <dbReference type="SAM" id="Phobius"/>
    </source>
</evidence>
<keyword evidence="1" id="KW-1133">Transmembrane helix</keyword>
<evidence type="ECO:0000313" key="3">
    <source>
        <dbReference type="Proteomes" id="UP001162120"/>
    </source>
</evidence>
<reference evidence="2" key="1">
    <citation type="submission" date="2020-06" db="EMBL/GenBank/DDBJ databases">
        <title>Lateral gene transfer of anion-conducting channel rhodopsins between green algae and giant viruses.</title>
        <authorList>
            <person name="Rozenberg A."/>
            <person name="Oppermann J."/>
            <person name="Wietek J."/>
            <person name="Fernandez Lahore R.G."/>
            <person name="Sandaa R.-A."/>
            <person name="Bratbak G."/>
            <person name="Hegemann P."/>
            <person name="Beja O."/>
        </authorList>
    </citation>
    <scope>NUCLEOTIDE SEQUENCE</scope>
    <source>
        <strain evidence="2">01B</strain>
    </source>
</reference>
<organism evidence="2 3">
    <name type="scientific">Pyramimonas orientalis virus 01B</name>
    <dbReference type="NCBI Taxonomy" id="3134525"/>
    <lineage>
        <taxon>Viruses</taxon>
        <taxon>Varidnaviria</taxon>
        <taxon>Bamfordvirae</taxon>
        <taxon>Nucleocytoviricota</taxon>
        <taxon>Megaviricetes</taxon>
        <taxon>Imitervirales</taxon>
        <taxon>Allomimiviridae</taxon>
        <taxon>Heliosvirus</taxon>
        <taxon>Heliosvirus raunefjordenense</taxon>
    </lineage>
</organism>
<protein>
    <submittedName>
        <fullName evidence="2">Uncharacterized protein</fullName>
    </submittedName>
</protein>
<proteinExistence type="predicted"/>
<evidence type="ECO:0000313" key="2">
    <source>
        <dbReference type="EMBL" id="QOI90274.1"/>
    </source>
</evidence>
<keyword evidence="1" id="KW-0812">Transmembrane</keyword>
<feature type="transmembrane region" description="Helical" evidence="1">
    <location>
        <begin position="20"/>
        <end position="36"/>
    </location>
</feature>
<gene>
    <name evidence="2" type="ORF">HWQ62_00137</name>
</gene>
<dbReference type="EMBL" id="MT663534">
    <property type="protein sequence ID" value="QOI90274.1"/>
    <property type="molecule type" value="Genomic_DNA"/>
</dbReference>
<keyword evidence="3" id="KW-1185">Reference proteome</keyword>
<dbReference type="Proteomes" id="UP001162120">
    <property type="component" value="Segment"/>
</dbReference>
<name>A0A7M3UNK9_9VIRU</name>
<accession>A0A7M3UNK9</accession>
<keyword evidence="1" id="KW-0472">Membrane</keyword>
<feature type="transmembrane region" description="Helical" evidence="1">
    <location>
        <begin position="57"/>
        <end position="86"/>
    </location>
</feature>